<dbReference type="InterPro" id="IPR006966">
    <property type="entry name" value="Peroxin-3"/>
</dbReference>
<dbReference type="GO" id="GO:0045046">
    <property type="term" value="P:protein import into peroxisome membrane"/>
    <property type="evidence" value="ECO:0007669"/>
    <property type="project" value="TreeGrafter"/>
</dbReference>
<organism evidence="2 3">
    <name type="scientific">Camellia sinensis</name>
    <name type="common">Tea plant</name>
    <name type="synonym">Thea sinensis</name>
    <dbReference type="NCBI Taxonomy" id="4442"/>
    <lineage>
        <taxon>Eukaryota</taxon>
        <taxon>Viridiplantae</taxon>
        <taxon>Streptophyta</taxon>
        <taxon>Embryophyta</taxon>
        <taxon>Tracheophyta</taxon>
        <taxon>Spermatophyta</taxon>
        <taxon>Magnoliopsida</taxon>
        <taxon>eudicotyledons</taxon>
        <taxon>Gunneridae</taxon>
        <taxon>Pentapetalae</taxon>
        <taxon>asterids</taxon>
        <taxon>Ericales</taxon>
        <taxon>Theaceae</taxon>
        <taxon>Camellia</taxon>
    </lineage>
</organism>
<protein>
    <recommendedName>
        <fullName evidence="4">WW domain-containing protein</fullName>
    </recommendedName>
</protein>
<dbReference type="PANTHER" id="PTHR28080:SF1">
    <property type="entry name" value="PEROXISOMAL BIOGENESIS FACTOR 3"/>
    <property type="match status" value="1"/>
</dbReference>
<evidence type="ECO:0000256" key="1">
    <source>
        <dbReference type="SAM" id="MobiDB-lite"/>
    </source>
</evidence>
<dbReference type="AlphaFoldDB" id="A0A7J7G138"/>
<feature type="region of interest" description="Disordered" evidence="1">
    <location>
        <begin position="307"/>
        <end position="328"/>
    </location>
</feature>
<sequence>MDSSFLGDPHPISPHRRPASHAIASSTATASATAGSSQLLFMQEKKALREEKLKQEETDGVLRSAMEAEIVAKPQVVNPCCVVLKEKYSKLEASRNALRQEFKSTYWADIYILTQHVILEVLICLITSFISAFASKLHACLCAVLCLVLLVPLDEADLIDRNDQQQFLASPDFLSNYGMPTLISNIKQLKDLFNTTVLHETTVPILDMFMSMGSPHHWVDYLMPEDPNFYKLVAFSNSDSTDPSDSTKFDRLMVETRALNGWSLFETAVLPIQTITISKSILVCYWNTVTGETSWVVPDLLAQGAELTGEQKTAPDTEVRNGPLGGDT</sequence>
<comment type="caution">
    <text evidence="2">The sequence shown here is derived from an EMBL/GenBank/DDBJ whole genome shotgun (WGS) entry which is preliminary data.</text>
</comment>
<proteinExistence type="predicted"/>
<evidence type="ECO:0000313" key="2">
    <source>
        <dbReference type="EMBL" id="KAF5933488.1"/>
    </source>
</evidence>
<dbReference type="GO" id="GO:0005778">
    <property type="term" value="C:peroxisomal membrane"/>
    <property type="evidence" value="ECO:0007669"/>
    <property type="project" value="InterPro"/>
</dbReference>
<evidence type="ECO:0008006" key="4">
    <source>
        <dbReference type="Google" id="ProtNLM"/>
    </source>
</evidence>
<feature type="region of interest" description="Disordered" evidence="1">
    <location>
        <begin position="1"/>
        <end position="27"/>
    </location>
</feature>
<reference evidence="3" key="1">
    <citation type="journal article" date="2020" name="Nat. Commun.">
        <title>Genome assembly of wild tea tree DASZ reveals pedigree and selection history of tea varieties.</title>
        <authorList>
            <person name="Zhang W."/>
            <person name="Zhang Y."/>
            <person name="Qiu H."/>
            <person name="Guo Y."/>
            <person name="Wan H."/>
            <person name="Zhang X."/>
            <person name="Scossa F."/>
            <person name="Alseekh S."/>
            <person name="Zhang Q."/>
            <person name="Wang P."/>
            <person name="Xu L."/>
            <person name="Schmidt M.H."/>
            <person name="Jia X."/>
            <person name="Li D."/>
            <person name="Zhu A."/>
            <person name="Guo F."/>
            <person name="Chen W."/>
            <person name="Ni D."/>
            <person name="Usadel B."/>
            <person name="Fernie A.R."/>
            <person name="Wen W."/>
        </authorList>
    </citation>
    <scope>NUCLEOTIDE SEQUENCE [LARGE SCALE GENOMIC DNA]</scope>
    <source>
        <strain evidence="3">cv. G240</strain>
    </source>
</reference>
<keyword evidence="3" id="KW-1185">Reference proteome</keyword>
<evidence type="ECO:0000313" key="3">
    <source>
        <dbReference type="Proteomes" id="UP000593564"/>
    </source>
</evidence>
<dbReference type="PANTHER" id="PTHR28080">
    <property type="entry name" value="PEROXISOMAL BIOGENESIS FACTOR 3"/>
    <property type="match status" value="1"/>
</dbReference>
<reference evidence="2 3" key="2">
    <citation type="submission" date="2020-07" db="EMBL/GenBank/DDBJ databases">
        <title>Genome assembly of wild tea tree DASZ reveals pedigree and selection history of tea varieties.</title>
        <authorList>
            <person name="Zhang W."/>
        </authorList>
    </citation>
    <scope>NUCLEOTIDE SEQUENCE [LARGE SCALE GENOMIC DNA]</scope>
    <source>
        <strain evidence="3">cv. G240</strain>
        <tissue evidence="2">Leaf</tissue>
    </source>
</reference>
<dbReference type="GO" id="GO:0030674">
    <property type="term" value="F:protein-macromolecule adaptor activity"/>
    <property type="evidence" value="ECO:0007669"/>
    <property type="project" value="TreeGrafter"/>
</dbReference>
<dbReference type="Proteomes" id="UP000593564">
    <property type="component" value="Unassembled WGS sequence"/>
</dbReference>
<dbReference type="EMBL" id="JACBKZ010000014">
    <property type="protein sequence ID" value="KAF5933488.1"/>
    <property type="molecule type" value="Genomic_DNA"/>
</dbReference>
<accession>A0A7J7G138</accession>
<name>A0A7J7G138_CAMSI</name>
<gene>
    <name evidence="2" type="ORF">HYC85_029659</name>
</gene>